<evidence type="ECO:0000313" key="4">
    <source>
        <dbReference type="Proteomes" id="UP000289152"/>
    </source>
</evidence>
<evidence type="ECO:0000313" key="3">
    <source>
        <dbReference type="EMBL" id="RXK35353.1"/>
    </source>
</evidence>
<dbReference type="Gene3D" id="2.170.260.10">
    <property type="entry name" value="paz domain"/>
    <property type="match status" value="1"/>
</dbReference>
<feature type="domain" description="PAZ" evidence="1">
    <location>
        <begin position="320"/>
        <end position="420"/>
    </location>
</feature>
<dbReference type="InterPro" id="IPR012337">
    <property type="entry name" value="RNaseH-like_sf"/>
</dbReference>
<dbReference type="InterPro" id="IPR036397">
    <property type="entry name" value="RNaseH_sf"/>
</dbReference>
<dbReference type="InParanoid" id="A0A4Q1BFT9"/>
<name>A0A4Q1BFT9_TREME</name>
<proteinExistence type="predicted"/>
<gene>
    <name evidence="3" type="ORF">M231_07375</name>
</gene>
<dbReference type="CDD" id="cd04657">
    <property type="entry name" value="Piwi_ago-like"/>
    <property type="match status" value="1"/>
</dbReference>
<dbReference type="Pfam" id="PF02171">
    <property type="entry name" value="Piwi"/>
    <property type="match status" value="1"/>
</dbReference>
<dbReference type="InterPro" id="IPR014811">
    <property type="entry name" value="ArgoL1"/>
</dbReference>
<evidence type="ECO:0000259" key="2">
    <source>
        <dbReference type="PROSITE" id="PS50822"/>
    </source>
</evidence>
<feature type="domain" description="Piwi" evidence="2">
    <location>
        <begin position="599"/>
        <end position="889"/>
    </location>
</feature>
<dbReference type="SUPFAM" id="SSF101690">
    <property type="entry name" value="PAZ domain"/>
    <property type="match status" value="1"/>
</dbReference>
<dbReference type="PROSITE" id="PS50822">
    <property type="entry name" value="PIWI"/>
    <property type="match status" value="1"/>
</dbReference>
<dbReference type="AlphaFoldDB" id="A0A4Q1BFT9"/>
<dbReference type="EMBL" id="SDIL01000141">
    <property type="protein sequence ID" value="RXK35353.1"/>
    <property type="molecule type" value="Genomic_DNA"/>
</dbReference>
<evidence type="ECO:0008006" key="5">
    <source>
        <dbReference type="Google" id="ProtNLM"/>
    </source>
</evidence>
<dbReference type="SUPFAM" id="SSF53098">
    <property type="entry name" value="Ribonuclease H-like"/>
    <property type="match status" value="1"/>
</dbReference>
<dbReference type="FunCoup" id="A0A4Q1BFT9">
    <property type="interactions" value="207"/>
</dbReference>
<dbReference type="CDD" id="cd02846">
    <property type="entry name" value="PAZ_argonaute_like"/>
    <property type="match status" value="1"/>
</dbReference>
<dbReference type="Proteomes" id="UP000289152">
    <property type="component" value="Unassembled WGS sequence"/>
</dbReference>
<dbReference type="InterPro" id="IPR032474">
    <property type="entry name" value="Argonaute_N"/>
</dbReference>
<protein>
    <recommendedName>
        <fullName evidence="5">Argonaute</fullName>
    </recommendedName>
</protein>
<dbReference type="InterPro" id="IPR036085">
    <property type="entry name" value="PAZ_dom_sf"/>
</dbReference>
<dbReference type="InterPro" id="IPR003165">
    <property type="entry name" value="Piwi"/>
</dbReference>
<dbReference type="Gene3D" id="3.40.50.2300">
    <property type="match status" value="1"/>
</dbReference>
<dbReference type="InterPro" id="IPR045246">
    <property type="entry name" value="Piwi_ago-like"/>
</dbReference>
<keyword evidence="4" id="KW-1185">Reference proteome</keyword>
<dbReference type="Gene3D" id="3.30.420.10">
    <property type="entry name" value="Ribonuclease H-like superfamily/Ribonuclease H"/>
    <property type="match status" value="1"/>
</dbReference>
<dbReference type="VEuPathDB" id="FungiDB:TREMEDRAFT_42693"/>
<dbReference type="OrthoDB" id="10252740at2759"/>
<dbReference type="Pfam" id="PF16488">
    <property type="entry name" value="ArgoL2"/>
    <property type="match status" value="1"/>
</dbReference>
<dbReference type="STRING" id="5217.A0A4Q1BFT9"/>
<dbReference type="PROSITE" id="PS50821">
    <property type="entry name" value="PAZ"/>
    <property type="match status" value="1"/>
</dbReference>
<dbReference type="Pfam" id="PF02170">
    <property type="entry name" value="PAZ"/>
    <property type="match status" value="1"/>
</dbReference>
<dbReference type="SMART" id="SM01163">
    <property type="entry name" value="DUF1785"/>
    <property type="match status" value="1"/>
</dbReference>
<accession>A0A4Q1BFT9</accession>
<comment type="caution">
    <text evidence="3">The sequence shown here is derived from an EMBL/GenBank/DDBJ whole genome shotgun (WGS) entry which is preliminary data.</text>
</comment>
<evidence type="ECO:0000259" key="1">
    <source>
        <dbReference type="PROSITE" id="PS50821"/>
    </source>
</evidence>
<organism evidence="3 4">
    <name type="scientific">Tremella mesenterica</name>
    <name type="common">Jelly fungus</name>
    <dbReference type="NCBI Taxonomy" id="5217"/>
    <lineage>
        <taxon>Eukaryota</taxon>
        <taxon>Fungi</taxon>
        <taxon>Dikarya</taxon>
        <taxon>Basidiomycota</taxon>
        <taxon>Agaricomycotina</taxon>
        <taxon>Tremellomycetes</taxon>
        <taxon>Tremellales</taxon>
        <taxon>Tremellaceae</taxon>
        <taxon>Tremella</taxon>
    </lineage>
</organism>
<sequence>MPPKGRADAGVEAITSGLSLSQIGGGQSDYAPRPGVGRAGRPITVSANMYQVRFKTDATGSAPSVYHYDVEISPVVKVAKQKKPPRALLWKIWQQMLEQVQGGTKRSLEAAAFDQVKSMYTPIKLFEGPKLEVIVNLVEDGKVPNDDKRRFRVVFQEATDNRGDTKQVDLQAVIDFCKKQRQTEMSNEMALTGVQATNVLMRQDVSARYTPVGAQGRRFFSTEGSVPISSGCTVYKGFTQSFRPTASGLPAIQLDTAYSAFINSGPLIVNVADSWTVAAGLLGMGGGGGGFRGGRGGGRGDFRGGRGRGGFGGGGGGGVPDLQQLNRNQISKLNKILRNAKFTLTHRQTERVFSCKSLTFQSADELQFLLNGRDGGPDRMVKIPQYFKETYNVTVTKPRLPCVMYGQKNYVPLEFVRISEFNPMPFAQQTSEIAADMIRIAAKPPAERLKMIQDWRAKLNYSELPKIKAWGMQVQNQMLQAQARILPGPQVQYAGGKTVRQQGQWNLASKPRFFKANRPLESWSIANFDPRLSEPELSKSFLPCPLLRADSSGVIVTNKDVSVYNGSYEPFKQTSHGLPETLQTAARMAFMKKKVNPQLIFVIMPKKDTMMYQDVKRYAASSLKLPVPTQCMQGEQIRKNSEQYKGNMAMKVHMKLGGVTHVVKHQKVDATVMIMGADVSHPPNRGANLIQPSIAVTVATENGENVKYTPCLRLQDGRTEIIRDLQSMTVAHLKLWRQNSKGALPKKIYMFRDGVSEGQYGIVVREEVQAIKAAAHEIQPEYRPAITFVVCAKRHSMRFFATRAEDTDQRRNGNLQPGTVVDTAVVHPYAFDFYLQAHAGIQGTAKPTHYIVVHDDNKFDADAMQTLVHDMCYSYGRATLSVSLIPPAYIIAAKARDFVYVEDPSEVATTLSAGETSQSAEYDPLALKKRIEDTPSFHSVAWYM</sequence>
<dbReference type="SMART" id="SM00950">
    <property type="entry name" value="Piwi"/>
    <property type="match status" value="1"/>
</dbReference>
<dbReference type="InterPro" id="IPR032472">
    <property type="entry name" value="ArgoL2"/>
</dbReference>
<dbReference type="GO" id="GO:0003723">
    <property type="term" value="F:RNA binding"/>
    <property type="evidence" value="ECO:0007669"/>
    <property type="project" value="InterPro"/>
</dbReference>
<dbReference type="InterPro" id="IPR003100">
    <property type="entry name" value="PAZ_dom"/>
</dbReference>
<dbReference type="Pfam" id="PF16486">
    <property type="entry name" value="ArgoN"/>
    <property type="match status" value="1"/>
</dbReference>
<dbReference type="PANTHER" id="PTHR22891">
    <property type="entry name" value="EUKARYOTIC TRANSLATION INITIATION FACTOR 2C"/>
    <property type="match status" value="1"/>
</dbReference>
<dbReference type="Pfam" id="PF08699">
    <property type="entry name" value="ArgoL1"/>
    <property type="match status" value="1"/>
</dbReference>
<reference evidence="3 4" key="1">
    <citation type="submission" date="2016-06" db="EMBL/GenBank/DDBJ databases">
        <title>Evolution of pathogenesis and genome organization in the Tremellales.</title>
        <authorList>
            <person name="Cuomo C."/>
            <person name="Litvintseva A."/>
            <person name="Heitman J."/>
            <person name="Chen Y."/>
            <person name="Sun S."/>
            <person name="Springer D."/>
            <person name="Dromer F."/>
            <person name="Young S."/>
            <person name="Zeng Q."/>
            <person name="Chapman S."/>
            <person name="Gujja S."/>
            <person name="Saif S."/>
            <person name="Birren B."/>
        </authorList>
    </citation>
    <scope>NUCLEOTIDE SEQUENCE [LARGE SCALE GENOMIC DNA]</scope>
    <source>
        <strain evidence="3 4">ATCC 28783</strain>
    </source>
</reference>